<reference evidence="3" key="1">
    <citation type="submission" date="2025-08" db="UniProtKB">
        <authorList>
            <consortium name="Ensembl"/>
        </authorList>
    </citation>
    <scope>IDENTIFICATION</scope>
</reference>
<dbReference type="OMA" id="FIPPMKT"/>
<evidence type="ECO:0000313" key="4">
    <source>
        <dbReference type="Proteomes" id="UP000694421"/>
    </source>
</evidence>
<protein>
    <recommendedName>
        <fullName evidence="2">Tubulin epsilon and delta complex protein 1 domain-containing protein</fullName>
    </recommendedName>
</protein>
<keyword evidence="4" id="KW-1185">Reference proteome</keyword>
<keyword evidence="1" id="KW-0175">Coiled coil</keyword>
<accession>A0A8D0KPT9</accession>
<dbReference type="PANTHER" id="PTHR35076">
    <property type="entry name" value="TUBULIN EPSILON AND DELTA COMPLEX PROTEIN 1"/>
    <property type="match status" value="1"/>
</dbReference>
<evidence type="ECO:0000313" key="3">
    <source>
        <dbReference type="Ensembl" id="ENSSMRP00000030703.1"/>
    </source>
</evidence>
<reference evidence="3" key="2">
    <citation type="submission" date="2025-09" db="UniProtKB">
        <authorList>
            <consortium name="Ensembl"/>
        </authorList>
    </citation>
    <scope>IDENTIFICATION</scope>
</reference>
<dbReference type="Pfam" id="PF14970">
    <property type="entry name" value="TEDC1"/>
    <property type="match status" value="1"/>
</dbReference>
<dbReference type="InterPro" id="IPR043535">
    <property type="entry name" value="TEDC1"/>
</dbReference>
<dbReference type="PANTHER" id="PTHR35076:SF1">
    <property type="entry name" value="TUBULIN EPSILON AND DELTA COMPLEX PROTEIN 1"/>
    <property type="match status" value="1"/>
</dbReference>
<organism evidence="3 4">
    <name type="scientific">Salvator merianae</name>
    <name type="common">Argentine black and white tegu</name>
    <name type="synonym">Tupinambis merianae</name>
    <dbReference type="NCBI Taxonomy" id="96440"/>
    <lineage>
        <taxon>Eukaryota</taxon>
        <taxon>Metazoa</taxon>
        <taxon>Chordata</taxon>
        <taxon>Craniata</taxon>
        <taxon>Vertebrata</taxon>
        <taxon>Euteleostomi</taxon>
        <taxon>Lepidosauria</taxon>
        <taxon>Squamata</taxon>
        <taxon>Bifurcata</taxon>
        <taxon>Unidentata</taxon>
        <taxon>Episquamata</taxon>
        <taxon>Laterata</taxon>
        <taxon>Teiioidea</taxon>
        <taxon>Teiidae</taxon>
        <taxon>Salvator</taxon>
    </lineage>
</organism>
<feature type="domain" description="Tubulin epsilon and delta complex protein 1" evidence="2">
    <location>
        <begin position="27"/>
        <end position="201"/>
    </location>
</feature>
<proteinExistence type="predicted"/>
<dbReference type="Proteomes" id="UP000694421">
    <property type="component" value="Unplaced"/>
</dbReference>
<dbReference type="AlphaFoldDB" id="A0A8D0KPT9"/>
<sequence length="395" mass="46554">MLDQRWTESSNTGPHVQFVKHVVLSHGYRRLEFHKLSSEGMKGSRELLFAFSWLLCRINLMEELLNHSRVKIWDEATFCRCDDPLKSLQGGKNVSAKTHVKDQRDIRYLQWLNGCLKFQWRNYHTEQQEQCKLLHKIHTYTVGCHTDPIISHFSVIEADVVRQPDDYKQLLYFIEADISRLEAFLKWKSLEPFYWHWMESLADLETKNTKPHSSNNTILPSFNQGCSGIIKTIEEVNRCGKNLLTLQNKLHELIRYRRHYCCGKTRAKERERLEERESSKADKKLQEAVELKLFDLTCYDTDCRINKLCGPYRLVFKDKYLKAGKVRLAEPKNHLKEGIIATDVINDLKKKEERLKAELKQKKEESREKIFEASKRLGQLLFIPPMGTQKRKAVD</sequence>
<feature type="coiled-coil region" evidence="1">
    <location>
        <begin position="341"/>
        <end position="376"/>
    </location>
</feature>
<dbReference type="Ensembl" id="ENSSMRT00000035818.1">
    <property type="protein sequence ID" value="ENSSMRP00000030703.1"/>
    <property type="gene ID" value="ENSSMRG00000023532.1"/>
</dbReference>
<evidence type="ECO:0000256" key="1">
    <source>
        <dbReference type="SAM" id="Coils"/>
    </source>
</evidence>
<name>A0A8D0KPT9_SALMN</name>
<dbReference type="InterPro" id="IPR027996">
    <property type="entry name" value="TEDC1_dom"/>
</dbReference>
<evidence type="ECO:0000259" key="2">
    <source>
        <dbReference type="Pfam" id="PF14970"/>
    </source>
</evidence>
<dbReference type="GeneTree" id="ENSGT00390000011474"/>